<dbReference type="AlphaFoldDB" id="B2IGM7"/>
<reference evidence="2" key="1">
    <citation type="submission" date="2008-03" db="EMBL/GenBank/DDBJ databases">
        <title>Complete sequence of chromosome of Beijerinckia indica subsp. indica ATCC 9039.</title>
        <authorList>
            <consortium name="US DOE Joint Genome Institute"/>
            <person name="Copeland A."/>
            <person name="Lucas S."/>
            <person name="Lapidus A."/>
            <person name="Glavina del Rio T."/>
            <person name="Dalin E."/>
            <person name="Tice H."/>
            <person name="Bruce D."/>
            <person name="Goodwin L."/>
            <person name="Pitluck S."/>
            <person name="LaButti K."/>
            <person name="Schmutz J."/>
            <person name="Larimer F."/>
            <person name="Land M."/>
            <person name="Hauser L."/>
            <person name="Kyrpides N."/>
            <person name="Mikhailova N."/>
            <person name="Dunfield P.F."/>
            <person name="Dedysh S.N."/>
            <person name="Liesack W."/>
            <person name="Saw J.H."/>
            <person name="Alam M."/>
            <person name="Chen Y."/>
            <person name="Murrell J.C."/>
            <person name="Richardson P."/>
        </authorList>
    </citation>
    <scope>NUCLEOTIDE SEQUENCE [LARGE SCALE GENOMIC DNA]</scope>
    <source>
        <strain evidence="2">ATCC 9039 / DSM 1715 / NCIMB 8712</strain>
    </source>
</reference>
<dbReference type="STRING" id="395963.Bind_2168"/>
<protein>
    <submittedName>
        <fullName evidence="1">Uncharacterized protein</fullName>
    </submittedName>
</protein>
<dbReference type="RefSeq" id="WP_012385144.1">
    <property type="nucleotide sequence ID" value="NC_010581.1"/>
</dbReference>
<proteinExistence type="predicted"/>
<dbReference type="HOGENOM" id="CLU_077425_0_0_5"/>
<evidence type="ECO:0000313" key="2">
    <source>
        <dbReference type="Proteomes" id="UP000001695"/>
    </source>
</evidence>
<sequence length="306" mass="33484">MINAVQIWNPDDWEVFALSLLQCRHGALKVHKIPAAHKGDFGIDYYCTDQAVAYQCYAVQEPIDIATRADRQKRKITTDLAKIVSKAAEVSQLFLGYPIKHWILLTPLHDSKDVNLHCSKKTQEFRKQKLAHLDANFEIAIHDQNSFPSSAVAAGMSALAMVMLNVPRPTDEEMNQWQAASPDLLANATHKLMKRTGSDRVKGAVAEAVRSFLEGNAILDALRSGSPDMYEKVMAAVASRSRRLSFAGPQGGPGPSAILNTEIDSLITAIKAAAPNISDDNANQIAFGTVSDWIMRCPLDFPSDAA</sequence>
<organism evidence="1 2">
    <name type="scientific">Beijerinckia indica subsp. indica (strain ATCC 9039 / DSM 1715 / NCIMB 8712)</name>
    <dbReference type="NCBI Taxonomy" id="395963"/>
    <lineage>
        <taxon>Bacteria</taxon>
        <taxon>Pseudomonadati</taxon>
        <taxon>Pseudomonadota</taxon>
        <taxon>Alphaproteobacteria</taxon>
        <taxon>Hyphomicrobiales</taxon>
        <taxon>Beijerinckiaceae</taxon>
        <taxon>Beijerinckia</taxon>
    </lineage>
</organism>
<name>B2IGM7_BEII9</name>
<dbReference type="EMBL" id="CP001016">
    <property type="protein sequence ID" value="ACB95788.1"/>
    <property type="molecule type" value="Genomic_DNA"/>
</dbReference>
<accession>B2IGM7</accession>
<dbReference type="KEGG" id="bid:Bind_2168"/>
<gene>
    <name evidence="1" type="ordered locus">Bind_2168</name>
</gene>
<dbReference type="OrthoDB" id="2962756at2"/>
<dbReference type="eggNOG" id="ENOG5030BD1">
    <property type="taxonomic scope" value="Bacteria"/>
</dbReference>
<reference evidence="1 2" key="2">
    <citation type="journal article" date="2010" name="J. Bacteriol.">
        <title>Complete genome sequence of Beijerinckia indica subsp. indica.</title>
        <authorList>
            <person name="Tamas I."/>
            <person name="Dedysh S.N."/>
            <person name="Liesack W."/>
            <person name="Stott M.B."/>
            <person name="Alam M."/>
            <person name="Murrell J.C."/>
            <person name="Dunfield P.F."/>
        </authorList>
    </citation>
    <scope>NUCLEOTIDE SEQUENCE [LARGE SCALE GENOMIC DNA]</scope>
    <source>
        <strain evidence="2">ATCC 9039 / DSM 1715 / NCIMB 8712</strain>
    </source>
</reference>
<dbReference type="Proteomes" id="UP000001695">
    <property type="component" value="Chromosome"/>
</dbReference>
<keyword evidence="2" id="KW-1185">Reference proteome</keyword>
<evidence type="ECO:0000313" key="1">
    <source>
        <dbReference type="EMBL" id="ACB95788.1"/>
    </source>
</evidence>